<dbReference type="InterPro" id="IPR051588">
    <property type="entry name" value="Cobalamin_Transport"/>
</dbReference>
<comment type="similarity">
    <text evidence="2">Belongs to the eukaryotic cobalamin transport proteins family.</text>
</comment>
<proteinExistence type="evidence at transcript level"/>
<comment type="subcellular location">
    <subcellularLocation>
        <location evidence="1">Secreted</location>
    </subcellularLocation>
</comment>
<keyword evidence="4" id="KW-0964">Secreted</keyword>
<feature type="binding site" evidence="7">
    <location>
        <begin position="346"/>
        <end position="348"/>
    </location>
    <ligand>
        <name>cyanocob(III)alamin</name>
        <dbReference type="ChEBI" id="CHEBI:17439"/>
    </ligand>
</feature>
<keyword evidence="8" id="KW-1015">Disulfide bond</keyword>
<evidence type="ECO:0000256" key="5">
    <source>
        <dbReference type="ARBA" id="ARBA00022729"/>
    </source>
</evidence>
<evidence type="ECO:0000256" key="6">
    <source>
        <dbReference type="ARBA" id="ARBA00023285"/>
    </source>
</evidence>
<feature type="disulfide bond" evidence="8">
    <location>
        <begin position="106"/>
        <end position="145"/>
    </location>
</feature>
<dbReference type="GO" id="GO:0031419">
    <property type="term" value="F:cobalamin binding"/>
    <property type="evidence" value="ECO:0007669"/>
    <property type="project" value="InterPro"/>
</dbReference>
<evidence type="ECO:0000256" key="2">
    <source>
        <dbReference type="ARBA" id="ARBA00006449"/>
    </source>
</evidence>
<feature type="binding site" evidence="7">
    <location>
        <position position="134"/>
    </location>
    <ligand>
        <name>cyanocob(III)alamin</name>
        <dbReference type="ChEBI" id="CHEBI:17439"/>
    </ligand>
</feature>
<dbReference type="Gene3D" id="1.50.10.20">
    <property type="match status" value="1"/>
</dbReference>
<keyword evidence="3" id="KW-0171">Cobalt transport</keyword>
<feature type="non-terminal residue" evidence="9">
    <location>
        <position position="1"/>
    </location>
</feature>
<dbReference type="InterPro" id="IPR002157">
    <property type="entry name" value="Cbl-bd_prot"/>
</dbReference>
<keyword evidence="6 7" id="KW-0170">Cobalt</keyword>
<dbReference type="PANTHER" id="PTHR10559:SF18">
    <property type="entry name" value="TRANSCOBALAMIN II"/>
    <property type="match status" value="1"/>
</dbReference>
<dbReference type="Gene3D" id="2.170.130.30">
    <property type="match status" value="1"/>
</dbReference>
<evidence type="ECO:0000256" key="8">
    <source>
        <dbReference type="PIRSR" id="PIRSR602157-2"/>
    </source>
</evidence>
<organism evidence="9">
    <name type="scientific">Leucoraja erinaceus</name>
    <name type="common">Little skate</name>
    <name type="synonym">Raja erinacea</name>
    <dbReference type="NCBI Taxonomy" id="7782"/>
    <lineage>
        <taxon>Eukaryota</taxon>
        <taxon>Metazoa</taxon>
        <taxon>Chordata</taxon>
        <taxon>Craniata</taxon>
        <taxon>Vertebrata</taxon>
        <taxon>Chondrichthyes</taxon>
        <taxon>Elasmobranchii</taxon>
        <taxon>Batoidea</taxon>
        <taxon>Rajiformes</taxon>
        <taxon>Rajidae</taxon>
        <taxon>Leucoraja</taxon>
    </lineage>
</organism>
<dbReference type="GO" id="GO:0005615">
    <property type="term" value="C:extracellular space"/>
    <property type="evidence" value="ECO:0007669"/>
    <property type="project" value="TreeGrafter"/>
</dbReference>
<sequence>PANPSVHIALRLSEKHNLHEEQNYLRRLKTDLRRILSRAEQGTRPFTGLVALHLLALRASCQDLQEKRQALLYLKKKLSAERNHTIYHQVPLTNYYQYSLGVLALCVNDIRVDHSVLSGLVPHDHHHNHHHSADTSAMVVLALKCVQESTVPGRDVWMYSTERRLKAQQAVNKLMEKIQRWWKSNGEVGNIYSTPLVLQALLATGDTERWLKGKINLLNKSKQGAFQNPMALSQLLPVLYRKTYLDIGQMDCRSKSDELRWVDLEPQEPETRSQSGFVYVSVKGKNLVTTYTTRVPLLNQMSLLDVLQAASRNDTNFNFETEQTLWGPFLTSVNHVPGQDDTKTYWRLISGAHTPLIEGIQDYFPKPGEHILLQLSSF</sequence>
<accession>A0A0B4UD01</accession>
<dbReference type="AlphaFoldDB" id="A0A0B4UD01"/>
<dbReference type="GO" id="GO:0015889">
    <property type="term" value="P:cobalamin transport"/>
    <property type="evidence" value="ECO:0007669"/>
    <property type="project" value="InterPro"/>
</dbReference>
<feature type="binding site" evidence="7">
    <location>
        <position position="234"/>
    </location>
    <ligand>
        <name>cyanocob(III)alamin</name>
        <dbReference type="ChEBI" id="CHEBI:17439"/>
    </ligand>
</feature>
<keyword evidence="5" id="KW-0732">Signal</keyword>
<dbReference type="PANTHER" id="PTHR10559">
    <property type="entry name" value="TRANSCOBALAMIN-1/GASTRIC INTRINSIC FACTOR"/>
    <property type="match status" value="1"/>
</dbReference>
<dbReference type="Pfam" id="PF01122">
    <property type="entry name" value="Cobalamin_bind"/>
    <property type="match status" value="1"/>
</dbReference>
<feature type="binding site" evidence="7">
    <location>
        <position position="190"/>
    </location>
    <ligand>
        <name>cyanocob(III)alamin</name>
        <dbReference type="ChEBI" id="CHEBI:17439"/>
    </ligand>
</feature>
<dbReference type="EMBL" id="KP273226">
    <property type="protein sequence ID" value="AJC97678.1"/>
    <property type="molecule type" value="mRNA"/>
</dbReference>
<feature type="binding site" evidence="7">
    <location>
        <begin position="93"/>
        <end position="97"/>
    </location>
    <ligand>
        <name>cyanocob(III)alamin</name>
        <dbReference type="ChEBI" id="CHEBI:17439"/>
    </ligand>
</feature>
<evidence type="ECO:0000256" key="7">
    <source>
        <dbReference type="PIRSR" id="PIRSR602157-1"/>
    </source>
</evidence>
<evidence type="ECO:0000313" key="9">
    <source>
        <dbReference type="EMBL" id="AJC97678.1"/>
    </source>
</evidence>
<evidence type="ECO:0000256" key="1">
    <source>
        <dbReference type="ARBA" id="ARBA00004613"/>
    </source>
</evidence>
<gene>
    <name evidence="9" type="primary">TCN2</name>
</gene>
<reference evidence="9" key="1">
    <citation type="journal article" date="2014" name="Genome Biol. Evol.">
        <title>Basal gnathostomes provide unique insights into the evolution of vitamin B12 binders.</title>
        <authorList>
            <person name="Lopes-Marques M."/>
            <person name="Ruivo R."/>
            <person name="Delgado I."/>
            <person name="Wilson J.M."/>
            <person name="Aluru N."/>
            <person name="Castro L.F."/>
        </authorList>
    </citation>
    <scope>NUCLEOTIDE SEQUENCE</scope>
</reference>
<dbReference type="GO" id="GO:0006824">
    <property type="term" value="P:cobalt ion transport"/>
    <property type="evidence" value="ECO:0007669"/>
    <property type="project" value="UniProtKB-KW"/>
</dbReference>
<evidence type="ECO:0000256" key="4">
    <source>
        <dbReference type="ARBA" id="ARBA00022525"/>
    </source>
</evidence>
<keyword evidence="3" id="KW-0813">Transport</keyword>
<keyword evidence="3" id="KW-0406">Ion transport</keyword>
<evidence type="ECO:0000256" key="3">
    <source>
        <dbReference type="ARBA" id="ARBA00022426"/>
    </source>
</evidence>
<feature type="binding site" evidence="7">
    <location>
        <position position="356"/>
    </location>
    <ligand>
        <name>cyanocob(III)alamin</name>
        <dbReference type="ChEBI" id="CHEBI:17439"/>
    </ligand>
</feature>
<name>A0A0B4UD01_LEUER</name>
<protein>
    <submittedName>
        <fullName evidence="9">Transcobalamin 2</fullName>
    </submittedName>
</protein>